<organism evidence="11 12">
    <name type="scientific">bacterium (Candidatus Gribaldobacteria) CG_4_10_14_0_2_um_filter_36_18</name>
    <dbReference type="NCBI Taxonomy" id="2014264"/>
    <lineage>
        <taxon>Bacteria</taxon>
        <taxon>Candidatus Gribaldobacteria</taxon>
    </lineage>
</organism>
<evidence type="ECO:0000256" key="9">
    <source>
        <dbReference type="SAM" id="MobiDB-lite"/>
    </source>
</evidence>
<dbReference type="SUPFAM" id="SSF52156">
    <property type="entry name" value="Initiation factor IF2/eIF5b, domain 3"/>
    <property type="match status" value="1"/>
</dbReference>
<feature type="compositionally biased region" description="Basic and acidic residues" evidence="9">
    <location>
        <begin position="1"/>
        <end position="21"/>
    </location>
</feature>
<comment type="function">
    <text evidence="8">One of the essential components for the initiation of protein synthesis. Protects formylmethionyl-tRNA from spontaneous hydrolysis and promotes its binding to the 30S ribosomal subunits. Also involved in the hydrolysis of GTP during the formation of the 70S ribosomal complex.</text>
</comment>
<dbReference type="InterPro" id="IPR000795">
    <property type="entry name" value="T_Tr_GTP-bd_dom"/>
</dbReference>
<evidence type="ECO:0000256" key="2">
    <source>
        <dbReference type="ARBA" id="ARBA00020675"/>
    </source>
</evidence>
<gene>
    <name evidence="11" type="primary">infB</name>
    <name evidence="11" type="ORF">COX73_00245</name>
</gene>
<dbReference type="FunFam" id="3.40.50.300:FF:000019">
    <property type="entry name" value="Translation initiation factor IF-2"/>
    <property type="match status" value="1"/>
</dbReference>
<dbReference type="InterPro" id="IPR015760">
    <property type="entry name" value="TIF_IF2"/>
</dbReference>
<comment type="similarity">
    <text evidence="1 8">Belongs to the TRAFAC class translation factor GTPase superfamily. Classic translation factor GTPase family. IF-2 subfamily.</text>
</comment>
<dbReference type="NCBIfam" id="TIGR00487">
    <property type="entry name" value="IF-2"/>
    <property type="match status" value="1"/>
</dbReference>
<comment type="caution">
    <text evidence="11">The sequence shown here is derived from an EMBL/GenBank/DDBJ whole genome shotgun (WGS) entry which is preliminary data.</text>
</comment>
<dbReference type="Proteomes" id="UP000231469">
    <property type="component" value="Unassembled WGS sequence"/>
</dbReference>
<dbReference type="GO" id="GO:0003924">
    <property type="term" value="F:GTPase activity"/>
    <property type="evidence" value="ECO:0007669"/>
    <property type="project" value="InterPro"/>
</dbReference>
<dbReference type="InterPro" id="IPR000178">
    <property type="entry name" value="TF_IF2_bacterial-like"/>
</dbReference>
<dbReference type="Pfam" id="PF11987">
    <property type="entry name" value="IF-2"/>
    <property type="match status" value="1"/>
</dbReference>
<dbReference type="GO" id="GO:0005525">
    <property type="term" value="F:GTP binding"/>
    <property type="evidence" value="ECO:0007669"/>
    <property type="project" value="UniProtKB-KW"/>
</dbReference>
<dbReference type="GO" id="GO:0003743">
    <property type="term" value="F:translation initiation factor activity"/>
    <property type="evidence" value="ECO:0007669"/>
    <property type="project" value="UniProtKB-UniRule"/>
</dbReference>
<dbReference type="PANTHER" id="PTHR43381">
    <property type="entry name" value="TRANSLATION INITIATION FACTOR IF-2-RELATED"/>
    <property type="match status" value="1"/>
</dbReference>
<name>A0A2M7VL18_9BACT</name>
<dbReference type="Pfam" id="PF22042">
    <property type="entry name" value="EF-G_D2"/>
    <property type="match status" value="1"/>
</dbReference>
<dbReference type="Pfam" id="PF14578">
    <property type="entry name" value="GTP_EFTU_D4"/>
    <property type="match status" value="1"/>
</dbReference>
<feature type="region of interest" description="Disordered" evidence="9">
    <location>
        <begin position="1"/>
        <end position="24"/>
    </location>
</feature>
<dbReference type="InterPro" id="IPR036925">
    <property type="entry name" value="TIF_IF2_dom3_sf"/>
</dbReference>
<evidence type="ECO:0000313" key="12">
    <source>
        <dbReference type="Proteomes" id="UP000231469"/>
    </source>
</evidence>
<evidence type="ECO:0000256" key="4">
    <source>
        <dbReference type="ARBA" id="ARBA00022741"/>
    </source>
</evidence>
<evidence type="ECO:0000256" key="3">
    <source>
        <dbReference type="ARBA" id="ARBA00022540"/>
    </source>
</evidence>
<evidence type="ECO:0000256" key="5">
    <source>
        <dbReference type="ARBA" id="ARBA00022917"/>
    </source>
</evidence>
<dbReference type="CDD" id="cd01887">
    <property type="entry name" value="IF2_eIF5B"/>
    <property type="match status" value="1"/>
</dbReference>
<dbReference type="AlphaFoldDB" id="A0A2M7VL18"/>
<dbReference type="InterPro" id="IPR027417">
    <property type="entry name" value="P-loop_NTPase"/>
</dbReference>
<dbReference type="NCBIfam" id="TIGR00231">
    <property type="entry name" value="small_GTP"/>
    <property type="match status" value="1"/>
</dbReference>
<keyword evidence="5 8" id="KW-0648">Protein biosynthesis</keyword>
<keyword evidence="6" id="KW-0342">GTP-binding</keyword>
<keyword evidence="3 8" id="KW-0396">Initiation factor</keyword>
<dbReference type="SUPFAM" id="SSF52540">
    <property type="entry name" value="P-loop containing nucleoside triphosphate hydrolases"/>
    <property type="match status" value="1"/>
</dbReference>
<evidence type="ECO:0000256" key="8">
    <source>
        <dbReference type="RuleBase" id="RU000644"/>
    </source>
</evidence>
<dbReference type="InterPro" id="IPR005225">
    <property type="entry name" value="Small_GTP-bd"/>
</dbReference>
<protein>
    <recommendedName>
        <fullName evidence="2 7">Translation initiation factor IF-2</fullName>
    </recommendedName>
</protein>
<evidence type="ECO:0000259" key="10">
    <source>
        <dbReference type="PROSITE" id="PS51722"/>
    </source>
</evidence>
<dbReference type="InterPro" id="IPR029459">
    <property type="entry name" value="EFTU-type"/>
</dbReference>
<evidence type="ECO:0000256" key="1">
    <source>
        <dbReference type="ARBA" id="ARBA00007733"/>
    </source>
</evidence>
<dbReference type="InterPro" id="IPR023115">
    <property type="entry name" value="TIF_IF2_dom3"/>
</dbReference>
<keyword evidence="4" id="KW-0547">Nucleotide-binding</keyword>
<dbReference type="PRINTS" id="PR00315">
    <property type="entry name" value="ELONGATNFCT"/>
</dbReference>
<dbReference type="InterPro" id="IPR009000">
    <property type="entry name" value="Transl_B-barrel_sf"/>
</dbReference>
<evidence type="ECO:0000313" key="11">
    <source>
        <dbReference type="EMBL" id="PJA02527.1"/>
    </source>
</evidence>
<sequence>MAKKKENLIKETTRPPEPQREGKKRIYSLRPPVVVVLGHVDHGKSSILEAIKDLKITEKESGGITQHIGAYEIEKDGPSTGSGQAKKITFIDTPGHEAFSAMRARGAKVADIAILVVAADEGVKTQTKEAINLVKKSGIPMIVAINKIDKPQAQPEKVKRELERNEVLVESLGGKVPSVELSAKTGQGIEELLDLILLVAEMENLKADISQPAQGIVIETYLNEKKGPIATLILENGTLKEEQIIGTASTWGKVKNLKDFQGSSVKIAYPSQPITVLGFEKPPSVGEKIKVYKDSNQALEAIEKKERKVSSVLFVEEGKKVLNIILKADVLGSLEAVENVLKNLPQEKVILRILKSEVGNIQETDIKLAESAKAQIFGFRVKIDPLTLNFLRQKKIKGGVKIFEIIYELIQGVREAMEKILEPEILRKDLGEIEILALFSKRKNRQTIGGRVNEGFMEKGKKCEILREEKVIGRGKIINLQQNRKDVERINKGNECGILFESKIKIEQGDILRIYEEERKKREL</sequence>
<dbReference type="EMBL" id="PFPS01000013">
    <property type="protein sequence ID" value="PJA02527.1"/>
    <property type="molecule type" value="Genomic_DNA"/>
</dbReference>
<dbReference type="InterPro" id="IPR053905">
    <property type="entry name" value="EF-G-like_DII"/>
</dbReference>
<evidence type="ECO:0000256" key="7">
    <source>
        <dbReference type="NCBIfam" id="TIGR00487"/>
    </source>
</evidence>
<feature type="domain" description="Tr-type G" evidence="10">
    <location>
        <begin position="29"/>
        <end position="205"/>
    </location>
</feature>
<dbReference type="Gene3D" id="2.40.30.10">
    <property type="entry name" value="Translation factors"/>
    <property type="match status" value="2"/>
</dbReference>
<dbReference type="GO" id="GO:0005737">
    <property type="term" value="C:cytoplasm"/>
    <property type="evidence" value="ECO:0007669"/>
    <property type="project" value="UniProtKB-UniRule"/>
</dbReference>
<dbReference type="Pfam" id="PF00009">
    <property type="entry name" value="GTP_EFTU"/>
    <property type="match status" value="1"/>
</dbReference>
<reference evidence="12" key="1">
    <citation type="submission" date="2017-09" db="EMBL/GenBank/DDBJ databases">
        <title>Depth-based differentiation of microbial function through sediment-hosted aquifers and enrichment of novel symbionts in the deep terrestrial subsurface.</title>
        <authorList>
            <person name="Probst A.J."/>
            <person name="Ladd B."/>
            <person name="Jarett J.K."/>
            <person name="Geller-Mcgrath D.E."/>
            <person name="Sieber C.M.K."/>
            <person name="Emerson J.B."/>
            <person name="Anantharaman K."/>
            <person name="Thomas B.C."/>
            <person name="Malmstrom R."/>
            <person name="Stieglmeier M."/>
            <person name="Klingl A."/>
            <person name="Woyke T."/>
            <person name="Ryan C.M."/>
            <person name="Banfield J.F."/>
        </authorList>
    </citation>
    <scope>NUCLEOTIDE SEQUENCE [LARGE SCALE GENOMIC DNA]</scope>
</reference>
<dbReference type="PANTHER" id="PTHR43381:SF5">
    <property type="entry name" value="TR-TYPE G DOMAIN-CONTAINING PROTEIN"/>
    <property type="match status" value="1"/>
</dbReference>
<dbReference type="Gene3D" id="3.40.50.300">
    <property type="entry name" value="P-loop containing nucleotide triphosphate hydrolases"/>
    <property type="match status" value="1"/>
</dbReference>
<accession>A0A2M7VL18</accession>
<proteinExistence type="inferred from homology"/>
<dbReference type="Gene3D" id="3.40.50.10050">
    <property type="entry name" value="Translation initiation factor IF- 2, domain 3"/>
    <property type="match status" value="1"/>
</dbReference>
<dbReference type="FunFam" id="3.40.50.10050:FF:000001">
    <property type="entry name" value="Translation initiation factor IF-2"/>
    <property type="match status" value="1"/>
</dbReference>
<evidence type="ECO:0000256" key="6">
    <source>
        <dbReference type="ARBA" id="ARBA00023134"/>
    </source>
</evidence>
<dbReference type="SUPFAM" id="SSF50447">
    <property type="entry name" value="Translation proteins"/>
    <property type="match status" value="2"/>
</dbReference>
<dbReference type="PROSITE" id="PS51722">
    <property type="entry name" value="G_TR_2"/>
    <property type="match status" value="1"/>
</dbReference>